<reference evidence="1" key="1">
    <citation type="journal article" date="2021" name="New Phytol.">
        <title>Evolutionary innovations through gain and loss of genes in the ectomycorrhizal Boletales.</title>
        <authorList>
            <person name="Wu G."/>
            <person name="Miyauchi S."/>
            <person name="Morin E."/>
            <person name="Kuo A."/>
            <person name="Drula E."/>
            <person name="Varga T."/>
            <person name="Kohler A."/>
            <person name="Feng B."/>
            <person name="Cao Y."/>
            <person name="Lipzen A."/>
            <person name="Daum C."/>
            <person name="Hundley H."/>
            <person name="Pangilinan J."/>
            <person name="Johnson J."/>
            <person name="Barry K."/>
            <person name="LaButti K."/>
            <person name="Ng V."/>
            <person name="Ahrendt S."/>
            <person name="Min B."/>
            <person name="Choi I.G."/>
            <person name="Park H."/>
            <person name="Plett J.M."/>
            <person name="Magnuson J."/>
            <person name="Spatafora J.W."/>
            <person name="Nagy L.G."/>
            <person name="Henrissat B."/>
            <person name="Grigoriev I.V."/>
            <person name="Yang Z.L."/>
            <person name="Xu J."/>
            <person name="Martin F.M."/>
        </authorList>
    </citation>
    <scope>NUCLEOTIDE SEQUENCE</scope>
    <source>
        <strain evidence="1">KUC20120723A-06</strain>
    </source>
</reference>
<organism evidence="1 2">
    <name type="scientific">Leucogyrophana mollusca</name>
    <dbReference type="NCBI Taxonomy" id="85980"/>
    <lineage>
        <taxon>Eukaryota</taxon>
        <taxon>Fungi</taxon>
        <taxon>Dikarya</taxon>
        <taxon>Basidiomycota</taxon>
        <taxon>Agaricomycotina</taxon>
        <taxon>Agaricomycetes</taxon>
        <taxon>Agaricomycetidae</taxon>
        <taxon>Boletales</taxon>
        <taxon>Boletales incertae sedis</taxon>
        <taxon>Leucogyrophana</taxon>
    </lineage>
</organism>
<sequence>MPAARLHIDTDVSRDNATSKKPSIHEKTSTPAALSPNPMGTTRLRSGSTASTSSSLSVDSPGPSSSAASTSSLQLPEPGSSSSRQGGSGYPMPSPVSPSQDETVRVAPEFVLALHDFAPQQQNATCLSFRAGQVIRVLNRDASGWWDGEINDQRGWFPSNYVSADEGVISLTEEELPRTSLSQRQGPGHAHTMSAVSTASWASTPSRGSTRRDHRPLVTEALGSDITSYCPPLMVNLLHSLSLLQSAVRSNRVLHFQPSTACIISCVRFILSATECLPREAPVLKQFPALAQERKQILSVLASLATQAKKASAETHDEDSRGADIEAMLRLGGQVFSQVRRFLAVAVQCGIDIPERGQPLPSGIGIPTTTGQLQGQGNSANPIHASPTPPDTVTASRLSPNHATPRKLEPTLVPKTALRTKSLGDLRTQRRVAAYRDSNSSVAPLLPHRTVIARSKKEQYLLYERAANNRHKTGMASISSTSSSSSSFSSAESPRPLVMQSFPAGPSTTAEVMEALKFTQDQYLSTIAAFIGHAHSHSRSSHASSTGHMYDLVREIVEMVCKLLTIVEAVMRHPEIPLLKVGSLKTAKEGLYNVTSSLAESVRLLTMPLPPDITEETEKASLIRSATAACKAGADCVLAVKQCLNRSLGEKQFIIQVPTTSDSDPAPFTPSKFSRKPGQPSRMSMSVLQNLCHAGVDEEDLTIQAQTPSPPMSKSLGKGKARERSPDHSDTTGGSKSSVGSEDTLPTSPEGSKSLPSLASDPTLLDRVPQPSISALRRHDEGCLPDDSQHDRQTIDTFEDRLVNDELALESSERDPMGHDYPPEDVIYNSEGHLVAATIEVLVEKMTPHDSLVDPAFSAVFFLTFRLFCQPIELVEAIIHRYNIMPPVGLSEDDELLWQQHKGIPIRLRVSNFVKSWLEMYWRGGVDDVALPHLASFTQEALMQYFPKPSQRILDLILMRRNSTENAISPRGERARDPGMSINPPSFSPSEIPRPTMTKALLAALRSRSFATVTVTDFDALELARQLTIMECDLYCAIQPEEVLETGQEGTKPPVNVRAVSSLSTVITGWVAESILIEQDTKKRTLLVKFFIKVADRCTSLHNFSTPRSILAALDSSTISRLHQTWLGVPQKYKVQLEALRRLADHSRNFHEYRGRLRNTAPPAVPFLGLYLTDVTFCREGNPSYRDSPYAQAKKLLNFNKYHKLARIVQDMQRFQVPYNLKKIPEVQEYLQVAFENAKHHGDLQDLYRRSLLVEPRQPADTPPTSDMRQLFNWATRSQAQQPTSA</sequence>
<keyword evidence="2" id="KW-1185">Reference proteome</keyword>
<name>A0ACB8BSS9_9AGAM</name>
<protein>
    <submittedName>
        <fullName evidence="1">Ras GEF</fullName>
    </submittedName>
</protein>
<proteinExistence type="predicted"/>
<gene>
    <name evidence="1" type="ORF">BV22DRAFT_208793</name>
</gene>
<accession>A0ACB8BSS9</accession>
<dbReference type="Proteomes" id="UP000790709">
    <property type="component" value="Unassembled WGS sequence"/>
</dbReference>
<evidence type="ECO:0000313" key="1">
    <source>
        <dbReference type="EMBL" id="KAH7928444.1"/>
    </source>
</evidence>
<comment type="caution">
    <text evidence="1">The sequence shown here is derived from an EMBL/GenBank/DDBJ whole genome shotgun (WGS) entry which is preliminary data.</text>
</comment>
<evidence type="ECO:0000313" key="2">
    <source>
        <dbReference type="Proteomes" id="UP000790709"/>
    </source>
</evidence>
<dbReference type="EMBL" id="MU266353">
    <property type="protein sequence ID" value="KAH7928444.1"/>
    <property type="molecule type" value="Genomic_DNA"/>
</dbReference>